<dbReference type="GO" id="GO:0030276">
    <property type="term" value="F:clathrin binding"/>
    <property type="evidence" value="ECO:0007669"/>
    <property type="project" value="TreeGrafter"/>
</dbReference>
<dbReference type="Proteomes" id="UP000501346">
    <property type="component" value="Chromosome ScXII"/>
</dbReference>
<dbReference type="EMBL" id="CP048993">
    <property type="protein sequence ID" value="QID80947.1"/>
    <property type="molecule type" value="Genomic_DNA"/>
</dbReference>
<feature type="domain" description="ENTH" evidence="2">
    <location>
        <begin position="7"/>
        <end position="146"/>
    </location>
</feature>
<dbReference type="AlphaFoldDB" id="A0A6C1DWS1"/>
<evidence type="ECO:0000259" key="2">
    <source>
        <dbReference type="PROSITE" id="PS50942"/>
    </source>
</evidence>
<dbReference type="InterPro" id="IPR013809">
    <property type="entry name" value="ENTH"/>
</dbReference>
<dbReference type="CDD" id="cd16994">
    <property type="entry name" value="ENTH_Ent4"/>
    <property type="match status" value="1"/>
</dbReference>
<reference evidence="3 4" key="1">
    <citation type="journal article" date="2019" name="BMC Genomics">
        <title>Chromosome level assembly and comparative genome analysis confirm lager-brewing yeasts originated from a single hybridization.</title>
        <authorList>
            <person name="Salazar A.N."/>
            <person name="Gorter de Vries A.R."/>
            <person name="van den Broek M."/>
            <person name="Brouwers N."/>
            <person name="de la Torre Cortes P."/>
            <person name="Kuijpers N.G.A."/>
            <person name="Daran J.G."/>
            <person name="Abeel T."/>
        </authorList>
    </citation>
    <scope>NUCLEOTIDE SEQUENCE [LARGE SCALE GENOMIC DNA]</scope>
    <source>
        <strain evidence="3 4">CBS 1483</strain>
    </source>
</reference>
<dbReference type="PROSITE" id="PS50942">
    <property type="entry name" value="ENTH"/>
    <property type="match status" value="1"/>
</dbReference>
<dbReference type="GO" id="GO:0030125">
    <property type="term" value="C:clathrin vesicle coat"/>
    <property type="evidence" value="ECO:0007669"/>
    <property type="project" value="TreeGrafter"/>
</dbReference>
<dbReference type="SUPFAM" id="SSF48464">
    <property type="entry name" value="ENTH/VHS domain"/>
    <property type="match status" value="1"/>
</dbReference>
<dbReference type="Pfam" id="PF01417">
    <property type="entry name" value="ENTH"/>
    <property type="match status" value="1"/>
</dbReference>
<dbReference type="GO" id="GO:0005768">
    <property type="term" value="C:endosome"/>
    <property type="evidence" value="ECO:0007669"/>
    <property type="project" value="TreeGrafter"/>
</dbReference>
<gene>
    <name evidence="3" type="primary">ENT4_1</name>
    <name evidence="3" type="ORF">GRS66_003302</name>
</gene>
<evidence type="ECO:0000256" key="1">
    <source>
        <dbReference type="SAM" id="MobiDB-lite"/>
    </source>
</evidence>
<dbReference type="PANTHER" id="PTHR12276:SF119">
    <property type="entry name" value="EPSIN-4"/>
    <property type="match status" value="1"/>
</dbReference>
<evidence type="ECO:0000313" key="3">
    <source>
        <dbReference type="EMBL" id="QID80947.1"/>
    </source>
</evidence>
<name>A0A6C1DWS1_SACPS</name>
<dbReference type="GO" id="GO:0005543">
    <property type="term" value="F:phospholipid binding"/>
    <property type="evidence" value="ECO:0007669"/>
    <property type="project" value="TreeGrafter"/>
</dbReference>
<keyword evidence="4" id="KW-1185">Reference proteome</keyword>
<dbReference type="GO" id="GO:0006897">
    <property type="term" value="P:endocytosis"/>
    <property type="evidence" value="ECO:0007669"/>
    <property type="project" value="TreeGrafter"/>
</dbReference>
<dbReference type="FunFam" id="1.25.40.90:FF:000051">
    <property type="entry name" value="Ent4p"/>
    <property type="match status" value="1"/>
</dbReference>
<dbReference type="GO" id="GO:0005886">
    <property type="term" value="C:plasma membrane"/>
    <property type="evidence" value="ECO:0007669"/>
    <property type="project" value="TreeGrafter"/>
</dbReference>
<dbReference type="PANTHER" id="PTHR12276">
    <property type="entry name" value="EPSIN/ENT-RELATED"/>
    <property type="match status" value="1"/>
</dbReference>
<dbReference type="Gene3D" id="1.25.40.90">
    <property type="match status" value="1"/>
</dbReference>
<dbReference type="SMART" id="SM00273">
    <property type="entry name" value="ENTH"/>
    <property type="match status" value="1"/>
</dbReference>
<evidence type="ECO:0000313" key="4">
    <source>
        <dbReference type="Proteomes" id="UP000501346"/>
    </source>
</evidence>
<accession>A0A6C1DWS1</accession>
<dbReference type="GO" id="GO:0007015">
    <property type="term" value="P:actin filament organization"/>
    <property type="evidence" value="ECO:0007669"/>
    <property type="project" value="TreeGrafter"/>
</dbReference>
<protein>
    <submittedName>
        <fullName evidence="3">Epsin-4, uknown function</fullName>
    </submittedName>
</protein>
<proteinExistence type="predicted"/>
<feature type="region of interest" description="Disordered" evidence="1">
    <location>
        <begin position="182"/>
        <end position="247"/>
    </location>
</feature>
<dbReference type="InterPro" id="IPR008942">
    <property type="entry name" value="ENTH_VHS"/>
</dbReference>
<organism evidence="3 4">
    <name type="scientific">Saccharomyces pastorianus</name>
    <name type="common">Lager yeast</name>
    <name type="synonym">Saccharomyces cerevisiae x Saccharomyces eubayanus</name>
    <dbReference type="NCBI Taxonomy" id="27292"/>
    <lineage>
        <taxon>Eukaryota</taxon>
        <taxon>Fungi</taxon>
        <taxon>Dikarya</taxon>
        <taxon>Ascomycota</taxon>
        <taxon>Saccharomycotina</taxon>
        <taxon>Saccharomycetes</taxon>
        <taxon>Saccharomycetales</taxon>
        <taxon>Saccharomycetaceae</taxon>
        <taxon>Saccharomyces</taxon>
    </lineage>
</organism>
<dbReference type="OrthoDB" id="4033880at2759"/>
<sequence length="247" mass="28280">MPLLDTFKSFIQSPTESKVKQATNEDETSGATGTLMNEISILTYSPKTVREIIQVIRKRLLLGQNRRNSHRNCIQVMKTLTLVSYLMNNGSNEFIKWLKGNMILIEILEDFQVQDPRDERKAEDIQKLSRNVLGLLQDDGLLEKQRKDVIQFRSSISTPGRKSTDNSHLKLEEIRNELTRQSLEKKAKPPTTSTSLDFQRQRTRNTHEYARFSLDPLAEEDSEDTPGVAGGISKLSFRPKSSNNPFR</sequence>